<dbReference type="PANTHER" id="PTHR30433">
    <property type="entry name" value="CHEMOTAXIS PROTEIN MOTA"/>
    <property type="match status" value="1"/>
</dbReference>
<comment type="caution">
    <text evidence="10">The sequence shown here is derived from an EMBL/GenBank/DDBJ whole genome shotgun (WGS) entry which is preliminary data.</text>
</comment>
<keyword evidence="4" id="KW-1003">Cell membrane</keyword>
<evidence type="ECO:0000256" key="1">
    <source>
        <dbReference type="ARBA" id="ARBA00004651"/>
    </source>
</evidence>
<feature type="transmembrane region" description="Helical" evidence="8">
    <location>
        <begin position="7"/>
        <end position="26"/>
    </location>
</feature>
<keyword evidence="5 8" id="KW-0812">Transmembrane</keyword>
<dbReference type="InterPro" id="IPR002898">
    <property type="entry name" value="MotA_ExbB_proton_chnl"/>
</dbReference>
<accession>K1THI6</accession>
<dbReference type="PROSITE" id="PS01307">
    <property type="entry name" value="MOTA"/>
    <property type="match status" value="1"/>
</dbReference>
<proteinExistence type="inferred from homology"/>
<dbReference type="EMBL" id="AJWY01004387">
    <property type="protein sequence ID" value="EKC72517.1"/>
    <property type="molecule type" value="Genomic_DNA"/>
</dbReference>
<evidence type="ECO:0000313" key="10">
    <source>
        <dbReference type="EMBL" id="EKC72517.1"/>
    </source>
</evidence>
<dbReference type="Pfam" id="PF01618">
    <property type="entry name" value="MotA_ExbB"/>
    <property type="match status" value="1"/>
</dbReference>
<evidence type="ECO:0000259" key="9">
    <source>
        <dbReference type="Pfam" id="PF01618"/>
    </source>
</evidence>
<name>K1THI6_9ZZZZ</name>
<feature type="domain" description="MotA/TolQ/ExbB proton channel" evidence="9">
    <location>
        <begin position="102"/>
        <end position="221"/>
    </location>
</feature>
<dbReference type="GO" id="GO:0006935">
    <property type="term" value="P:chemotaxis"/>
    <property type="evidence" value="ECO:0007669"/>
    <property type="project" value="InterPro"/>
</dbReference>
<evidence type="ECO:0000256" key="8">
    <source>
        <dbReference type="SAM" id="Phobius"/>
    </source>
</evidence>
<comment type="similarity">
    <text evidence="2">Belongs to the MotA family.</text>
</comment>
<evidence type="ECO:0000256" key="2">
    <source>
        <dbReference type="ARBA" id="ARBA00008038"/>
    </source>
</evidence>
<evidence type="ECO:0000256" key="6">
    <source>
        <dbReference type="ARBA" id="ARBA00022989"/>
    </source>
</evidence>
<feature type="transmembrane region" description="Helical" evidence="8">
    <location>
        <begin position="153"/>
        <end position="171"/>
    </location>
</feature>
<dbReference type="GO" id="GO:0071978">
    <property type="term" value="P:bacterial-type flagellum-dependent swarming motility"/>
    <property type="evidence" value="ECO:0007669"/>
    <property type="project" value="InterPro"/>
</dbReference>
<reference evidence="10" key="1">
    <citation type="journal article" date="2013" name="Environ. Microbiol.">
        <title>Microbiota from the distal guts of lean and obese adolescents exhibit partial functional redundancy besides clear differences in community structure.</title>
        <authorList>
            <person name="Ferrer M."/>
            <person name="Ruiz A."/>
            <person name="Lanza F."/>
            <person name="Haange S.B."/>
            <person name="Oberbach A."/>
            <person name="Till H."/>
            <person name="Bargiela R."/>
            <person name="Campoy C."/>
            <person name="Segura M.T."/>
            <person name="Richter M."/>
            <person name="von Bergen M."/>
            <person name="Seifert J."/>
            <person name="Suarez A."/>
        </authorList>
    </citation>
    <scope>NUCLEOTIDE SEQUENCE</scope>
</reference>
<dbReference type="GO" id="GO:0005886">
    <property type="term" value="C:plasma membrane"/>
    <property type="evidence" value="ECO:0007669"/>
    <property type="project" value="UniProtKB-SubCell"/>
</dbReference>
<evidence type="ECO:0000256" key="5">
    <source>
        <dbReference type="ARBA" id="ARBA00022692"/>
    </source>
</evidence>
<evidence type="ECO:0000256" key="7">
    <source>
        <dbReference type="ARBA" id="ARBA00023136"/>
    </source>
</evidence>
<dbReference type="AlphaFoldDB" id="K1THI6"/>
<keyword evidence="7 8" id="KW-0472">Membrane</keyword>
<sequence>EVILNITIIIGWVVSFGLVTFGIFNGGQLDWFIDVPSLAITVGGTIGCLFASFPLSYLKNLPKYLKLALFPKKFNPQSYIEQIVEFAKIARTKGLISLEDSANKCEDPFLKESLMLIVDANDLDKVKSMLDDATDFMCERHERGRLFFEKGMSVFPAFGMLGTLVGLVNMLKGMGADSSNLSSGMAVALITTFYGSLFSNVLFAPIASSLKNSHEQELLCMQIIEEGVLSIAAGSNPRLIQEKLEFMLAQTDIKKKVGK</sequence>
<feature type="non-terminal residue" evidence="10">
    <location>
        <position position="1"/>
    </location>
</feature>
<comment type="subcellular location">
    <subcellularLocation>
        <location evidence="1">Cell membrane</location>
        <topology evidence="1">Multi-pass membrane protein</topology>
    </subcellularLocation>
</comment>
<evidence type="ECO:0000256" key="3">
    <source>
        <dbReference type="ARBA" id="ARBA00022448"/>
    </source>
</evidence>
<gene>
    <name evidence="10" type="ORF">LEA_06703</name>
</gene>
<protein>
    <submittedName>
        <fullName evidence="10">MotA/TolQ/ExbB proton channel</fullName>
    </submittedName>
</protein>
<feature type="transmembrane region" description="Helical" evidence="8">
    <location>
        <begin position="183"/>
        <end position="203"/>
    </location>
</feature>
<organism evidence="10">
    <name type="scientific">human gut metagenome</name>
    <dbReference type="NCBI Taxonomy" id="408170"/>
    <lineage>
        <taxon>unclassified sequences</taxon>
        <taxon>metagenomes</taxon>
        <taxon>organismal metagenomes</taxon>
    </lineage>
</organism>
<dbReference type="InterPro" id="IPR000540">
    <property type="entry name" value="Flag_MotA_CS"/>
</dbReference>
<evidence type="ECO:0000256" key="4">
    <source>
        <dbReference type="ARBA" id="ARBA00022475"/>
    </source>
</evidence>
<keyword evidence="6 8" id="KW-1133">Transmembrane helix</keyword>
<dbReference type="InterPro" id="IPR047055">
    <property type="entry name" value="MotA-like"/>
</dbReference>
<dbReference type="PANTHER" id="PTHR30433:SF2">
    <property type="entry name" value="MOTILITY PROTEIN A"/>
    <property type="match status" value="1"/>
</dbReference>
<feature type="transmembrane region" description="Helical" evidence="8">
    <location>
        <begin position="38"/>
        <end position="58"/>
    </location>
</feature>
<keyword evidence="3" id="KW-0813">Transport</keyword>